<feature type="region of interest" description="Disordered" evidence="1">
    <location>
        <begin position="1"/>
        <end position="32"/>
    </location>
</feature>
<evidence type="ECO:0000313" key="2">
    <source>
        <dbReference type="EMBL" id="KFH44783.1"/>
    </source>
</evidence>
<gene>
    <name evidence="2" type="ORF">ACRE_043950</name>
</gene>
<dbReference type="AlphaFoldDB" id="A0A086T601"/>
<dbReference type="HOGENOM" id="CLU_024593_0_0_1"/>
<dbReference type="OrthoDB" id="5398371at2759"/>
<keyword evidence="3" id="KW-1185">Reference proteome</keyword>
<sequence length="490" mass="54786">MGDDSVPGDRYCPDDGSAVTGATSTSHGGGEESRKVIAVGSKGDIVLDVTFETSSSTLRKSRKEALAAARKAGSAAAAVAVPDLKPKVKVAYRVSLEALKKHSNYFANLLSNPHFREAKLIADAHERIKARGTRPAEADVRDLPWITIADDDEATKAAGREHVFEDMLRIIHQEPPKVPRVTMPYLATLAITADRFDCTTVVSHCLNKELKSKWPVTSNRPMRDDAGRPTDVEQVLRQKILVSWLLGQPLRLHHATRELIMRGSSRWSTFYDAGDSETMTAAWWSLPDGLEHELQYRRECILDAISSVQRHFLRLYSSRERQCKLGYDSSAACDSFQLGQLLRFLMSKDLLFLVDFSPSSLESVPDTTSTVDIHELLATLRQCPSYQVDKHHANCGPRIRVEPVLDFIRAMLSANAVSVSLADWKRRREDVSWEAAAPAAEERDGDEGRTFKFTRALSNDQRLRMEGAIWVDRMATKFFTAGSWDWTPEA</sequence>
<organism evidence="2 3">
    <name type="scientific">Hapsidospora chrysogenum (strain ATCC 11550 / CBS 779.69 / DSM 880 / IAM 14645 / JCM 23072 / IMI 49137)</name>
    <name type="common">Acremonium chrysogenum</name>
    <dbReference type="NCBI Taxonomy" id="857340"/>
    <lineage>
        <taxon>Eukaryota</taxon>
        <taxon>Fungi</taxon>
        <taxon>Dikarya</taxon>
        <taxon>Ascomycota</taxon>
        <taxon>Pezizomycotina</taxon>
        <taxon>Sordariomycetes</taxon>
        <taxon>Hypocreomycetidae</taxon>
        <taxon>Hypocreales</taxon>
        <taxon>Bionectriaceae</taxon>
        <taxon>Hapsidospora</taxon>
    </lineage>
</organism>
<comment type="caution">
    <text evidence="2">The sequence shown here is derived from an EMBL/GenBank/DDBJ whole genome shotgun (WGS) entry which is preliminary data.</text>
</comment>
<proteinExistence type="predicted"/>
<reference evidence="3" key="1">
    <citation type="journal article" date="2014" name="Genome Announc.">
        <title>Genome sequence and annotation of Acremonium chrysogenum, producer of the beta-lactam antibiotic cephalosporin C.</title>
        <authorList>
            <person name="Terfehr D."/>
            <person name="Dahlmann T.A."/>
            <person name="Specht T."/>
            <person name="Zadra I."/>
            <person name="Kuernsteiner H."/>
            <person name="Kueck U."/>
        </authorList>
    </citation>
    <scope>NUCLEOTIDE SEQUENCE [LARGE SCALE GENOMIC DNA]</scope>
    <source>
        <strain evidence="3">ATCC 11550 / CBS 779.69 / DSM 880 / IAM 14645 / JCM 23072 / IMI 49137</strain>
    </source>
</reference>
<protein>
    <submittedName>
        <fullName evidence="2">Uncharacterized protein</fullName>
    </submittedName>
</protein>
<evidence type="ECO:0000256" key="1">
    <source>
        <dbReference type="SAM" id="MobiDB-lite"/>
    </source>
</evidence>
<dbReference type="EMBL" id="JPKY01000042">
    <property type="protein sequence ID" value="KFH44783.1"/>
    <property type="molecule type" value="Genomic_DNA"/>
</dbReference>
<accession>A0A086T601</accession>
<dbReference type="Proteomes" id="UP000029964">
    <property type="component" value="Unassembled WGS sequence"/>
</dbReference>
<evidence type="ECO:0000313" key="3">
    <source>
        <dbReference type="Proteomes" id="UP000029964"/>
    </source>
</evidence>
<name>A0A086T601_HAPC1</name>